<organism evidence="1 2">
    <name type="scientific">Vaccinium darrowii</name>
    <dbReference type="NCBI Taxonomy" id="229202"/>
    <lineage>
        <taxon>Eukaryota</taxon>
        <taxon>Viridiplantae</taxon>
        <taxon>Streptophyta</taxon>
        <taxon>Embryophyta</taxon>
        <taxon>Tracheophyta</taxon>
        <taxon>Spermatophyta</taxon>
        <taxon>Magnoliopsida</taxon>
        <taxon>eudicotyledons</taxon>
        <taxon>Gunneridae</taxon>
        <taxon>Pentapetalae</taxon>
        <taxon>asterids</taxon>
        <taxon>Ericales</taxon>
        <taxon>Ericaceae</taxon>
        <taxon>Vaccinioideae</taxon>
        <taxon>Vaccinieae</taxon>
        <taxon>Vaccinium</taxon>
    </lineage>
</organism>
<dbReference type="EMBL" id="CM037158">
    <property type="protein sequence ID" value="KAH7852741.1"/>
    <property type="molecule type" value="Genomic_DNA"/>
</dbReference>
<reference evidence="1 2" key="1">
    <citation type="journal article" date="2021" name="Hortic Res">
        <title>High-quality reference genome and annotation aids understanding of berry development for evergreen blueberry (Vaccinium darrowii).</title>
        <authorList>
            <person name="Yu J."/>
            <person name="Hulse-Kemp A.M."/>
            <person name="Babiker E."/>
            <person name="Staton M."/>
        </authorList>
    </citation>
    <scope>NUCLEOTIDE SEQUENCE [LARGE SCALE GENOMIC DNA]</scope>
    <source>
        <strain evidence="2">cv. NJ 8807/NJ 8810</strain>
        <tissue evidence="1">Young leaf</tissue>
    </source>
</reference>
<name>A0ACB7YGP6_9ERIC</name>
<evidence type="ECO:0000313" key="1">
    <source>
        <dbReference type="EMBL" id="KAH7852741.1"/>
    </source>
</evidence>
<sequence length="218" mass="24076">MYTDTDNKSYVFSTVVGALISALVHSGTAWWLMDTNPDICDTALLLPGSPWNCPRDHFFDDSSVVWGLIGPHRIFGDLGYYSAINWFFLGGAIAPLLVFLLHITFPNLHWIGLITMPVVLEAMITMPPATAVNYTSWIIIGFASGLIAYRYYREWRGCHNYVLLVGLDAGLAFMAVLLYLCLRMQHVDLSWWGSDPGGCPLASCHTADGIAVKGCPVL</sequence>
<dbReference type="Proteomes" id="UP000828048">
    <property type="component" value="Chromosome 8"/>
</dbReference>
<comment type="caution">
    <text evidence="1">The sequence shown here is derived from an EMBL/GenBank/DDBJ whole genome shotgun (WGS) entry which is preliminary data.</text>
</comment>
<accession>A0ACB7YGP6</accession>
<evidence type="ECO:0000313" key="2">
    <source>
        <dbReference type="Proteomes" id="UP000828048"/>
    </source>
</evidence>
<protein>
    <submittedName>
        <fullName evidence="1">Uncharacterized protein</fullName>
    </submittedName>
</protein>
<gene>
    <name evidence="1" type="ORF">Vadar_028591</name>
</gene>
<proteinExistence type="predicted"/>
<keyword evidence="2" id="KW-1185">Reference proteome</keyword>